<evidence type="ECO:0000313" key="21">
    <source>
        <dbReference type="Proteomes" id="UP000488956"/>
    </source>
</evidence>
<dbReference type="EMBL" id="QXGB01003899">
    <property type="protein sequence ID" value="KAE9168447.1"/>
    <property type="molecule type" value="Genomic_DNA"/>
</dbReference>
<evidence type="ECO:0000313" key="20">
    <source>
        <dbReference type="Proteomes" id="UP000486351"/>
    </source>
</evidence>
<evidence type="ECO:0000313" key="11">
    <source>
        <dbReference type="EMBL" id="KAE9280281.1"/>
    </source>
</evidence>
<evidence type="ECO:0008006" key="22">
    <source>
        <dbReference type="Google" id="ProtNLM"/>
    </source>
</evidence>
<evidence type="ECO:0000313" key="16">
    <source>
        <dbReference type="Proteomes" id="UP000440732"/>
    </source>
</evidence>
<evidence type="ECO:0000313" key="4">
    <source>
        <dbReference type="EMBL" id="KAE9066048.1"/>
    </source>
</evidence>
<dbReference type="EMBL" id="QXGA01004013">
    <property type="protein sequence ID" value="KAE9077071.1"/>
    <property type="molecule type" value="Genomic_DNA"/>
</dbReference>
<sequence length="74" mass="8618">MRHQDIWIVISDAVKLYLCRLCVFFSFTTQAFPTPADSYCIERMVILTCIPPYKNVCIYINTKCHSHFLAPAQM</sequence>
<accession>A0A6A3DG93</accession>
<organism evidence="2 12">
    <name type="scientific">Phytophthora fragariae</name>
    <dbReference type="NCBI Taxonomy" id="53985"/>
    <lineage>
        <taxon>Eukaryota</taxon>
        <taxon>Sar</taxon>
        <taxon>Stramenopiles</taxon>
        <taxon>Oomycota</taxon>
        <taxon>Peronosporomycetes</taxon>
        <taxon>Peronosporales</taxon>
        <taxon>Peronosporaceae</taxon>
        <taxon>Phytophthora</taxon>
    </lineage>
</organism>
<dbReference type="Proteomes" id="UP000440367">
    <property type="component" value="Unassembled WGS sequence"/>
</dbReference>
<dbReference type="Proteomes" id="UP000488956">
    <property type="component" value="Unassembled WGS sequence"/>
</dbReference>
<dbReference type="Proteomes" id="UP000460718">
    <property type="component" value="Unassembled WGS sequence"/>
</dbReference>
<dbReference type="EMBL" id="QXGE01003994">
    <property type="protein sequence ID" value="KAE9272393.1"/>
    <property type="molecule type" value="Genomic_DNA"/>
</dbReference>
<evidence type="ECO:0000313" key="6">
    <source>
        <dbReference type="EMBL" id="KAE9077071.1"/>
    </source>
</evidence>
<evidence type="ECO:0000313" key="7">
    <source>
        <dbReference type="EMBL" id="KAE9168447.1"/>
    </source>
</evidence>
<evidence type="ECO:0000313" key="19">
    <source>
        <dbReference type="Proteomes" id="UP000476176"/>
    </source>
</evidence>
<gene>
    <name evidence="10" type="ORF">PF001_g27963</name>
    <name evidence="9" type="ORF">PF002_g28961</name>
    <name evidence="8" type="ORF">PF004_g27675</name>
    <name evidence="7" type="ORF">PF005_g28373</name>
    <name evidence="6" type="ORF">PF006_g27996</name>
    <name evidence="5" type="ORF">PF007_g28337</name>
    <name evidence="11" type="ORF">PF008_g28169</name>
    <name evidence="2" type="ORF">PF009_g28909</name>
    <name evidence="4" type="ORF">PF010_g27961</name>
    <name evidence="3" type="ORF">PF011_g33117</name>
</gene>
<evidence type="ECO:0000313" key="8">
    <source>
        <dbReference type="EMBL" id="KAE9171063.1"/>
    </source>
</evidence>
<evidence type="ECO:0000313" key="2">
    <source>
        <dbReference type="EMBL" id="KAE8920802.1"/>
    </source>
</evidence>
<dbReference type="EMBL" id="QXFZ01003862">
    <property type="protein sequence ID" value="KAE9066717.1"/>
    <property type="molecule type" value="Genomic_DNA"/>
</dbReference>
<dbReference type="EMBL" id="QXFY01004028">
    <property type="protein sequence ID" value="KAE9280281.1"/>
    <property type="molecule type" value="Genomic_DNA"/>
</dbReference>
<dbReference type="Proteomes" id="UP000433483">
    <property type="component" value="Unassembled WGS sequence"/>
</dbReference>
<evidence type="ECO:0000313" key="10">
    <source>
        <dbReference type="EMBL" id="KAE9272393.1"/>
    </source>
</evidence>
<evidence type="ECO:0000313" key="5">
    <source>
        <dbReference type="EMBL" id="KAE9066717.1"/>
    </source>
</evidence>
<evidence type="ECO:0000313" key="9">
    <source>
        <dbReference type="EMBL" id="KAE9174758.1"/>
    </source>
</evidence>
<dbReference type="Proteomes" id="UP000440732">
    <property type="component" value="Unassembled WGS sequence"/>
</dbReference>
<keyword evidence="13" id="KW-1185">Reference proteome</keyword>
<protein>
    <recommendedName>
        <fullName evidence="22">Secreted protein</fullName>
    </recommendedName>
</protein>
<dbReference type="Proteomes" id="UP000437068">
    <property type="component" value="Unassembled WGS sequence"/>
</dbReference>
<dbReference type="EMBL" id="QXGF01003810">
    <property type="protein sequence ID" value="KAE8920802.1"/>
    <property type="molecule type" value="Genomic_DNA"/>
</dbReference>
<evidence type="ECO:0000313" key="15">
    <source>
        <dbReference type="Proteomes" id="UP000440367"/>
    </source>
</evidence>
<evidence type="ECO:0000313" key="17">
    <source>
        <dbReference type="Proteomes" id="UP000441208"/>
    </source>
</evidence>
<name>A0A6A3DG93_9STRA</name>
<evidence type="ECO:0000313" key="12">
    <source>
        <dbReference type="Proteomes" id="UP000429523"/>
    </source>
</evidence>
<reference evidence="12 13" key="1">
    <citation type="submission" date="2018-08" db="EMBL/GenBank/DDBJ databases">
        <title>Genomic investigation of the strawberry pathogen Phytophthora fragariae indicates pathogenicity is determined by transcriptional variation in three key races.</title>
        <authorList>
            <person name="Adams T.M."/>
            <person name="Armitage A.D."/>
            <person name="Sobczyk M.K."/>
            <person name="Bates H.J."/>
            <person name="Dunwell J.M."/>
            <person name="Nellist C.F."/>
            <person name="Harrison R.J."/>
        </authorList>
    </citation>
    <scope>NUCLEOTIDE SEQUENCE [LARGE SCALE GENOMIC DNA]</scope>
    <source>
        <strain evidence="10 14">A4</strain>
        <strain evidence="9 15">BC-1</strain>
        <strain evidence="8 19">BC-23</strain>
        <strain evidence="7 13">NOV-27</strain>
        <strain evidence="6 16">NOV-5</strain>
        <strain evidence="5 17">NOV-71</strain>
        <strain evidence="11 20">NOV-77</strain>
        <strain evidence="2 12">NOV-9</strain>
        <strain evidence="4 21">ONT-3</strain>
        <strain evidence="3 18">SCRP245</strain>
    </source>
</reference>
<dbReference type="AlphaFoldDB" id="A0A6A3DG93"/>
<dbReference type="Proteomes" id="UP000429523">
    <property type="component" value="Unassembled WGS sequence"/>
</dbReference>
<evidence type="ECO:0000313" key="3">
    <source>
        <dbReference type="EMBL" id="KAE8950851.1"/>
    </source>
</evidence>
<feature type="chain" id="PRO_5036163464" description="Secreted protein" evidence="1">
    <location>
        <begin position="32"/>
        <end position="74"/>
    </location>
</feature>
<dbReference type="Proteomes" id="UP000476176">
    <property type="component" value="Unassembled WGS sequence"/>
</dbReference>
<keyword evidence="1" id="KW-0732">Signal</keyword>
<dbReference type="EMBL" id="QXGC01004123">
    <property type="protein sequence ID" value="KAE9171063.1"/>
    <property type="molecule type" value="Genomic_DNA"/>
</dbReference>
<proteinExistence type="predicted"/>
<evidence type="ECO:0000313" key="18">
    <source>
        <dbReference type="Proteomes" id="UP000460718"/>
    </source>
</evidence>
<evidence type="ECO:0000256" key="1">
    <source>
        <dbReference type="SAM" id="SignalP"/>
    </source>
</evidence>
<dbReference type="EMBL" id="QXFW01012669">
    <property type="protein sequence ID" value="KAE8950851.1"/>
    <property type="molecule type" value="Genomic_DNA"/>
</dbReference>
<dbReference type="EMBL" id="QXFX01003972">
    <property type="protein sequence ID" value="KAE9066048.1"/>
    <property type="molecule type" value="Genomic_DNA"/>
</dbReference>
<dbReference type="EMBL" id="QXGD01003756">
    <property type="protein sequence ID" value="KAE9174758.1"/>
    <property type="molecule type" value="Genomic_DNA"/>
</dbReference>
<evidence type="ECO:0000313" key="14">
    <source>
        <dbReference type="Proteomes" id="UP000437068"/>
    </source>
</evidence>
<comment type="caution">
    <text evidence="2">The sequence shown here is derived from an EMBL/GenBank/DDBJ whole genome shotgun (WGS) entry which is preliminary data.</text>
</comment>
<dbReference type="Proteomes" id="UP000441208">
    <property type="component" value="Unassembled WGS sequence"/>
</dbReference>
<evidence type="ECO:0000313" key="13">
    <source>
        <dbReference type="Proteomes" id="UP000433483"/>
    </source>
</evidence>
<dbReference type="Proteomes" id="UP000486351">
    <property type="component" value="Unassembled WGS sequence"/>
</dbReference>
<feature type="signal peptide" evidence="1">
    <location>
        <begin position="1"/>
        <end position="31"/>
    </location>
</feature>